<dbReference type="Gene3D" id="3.50.50.60">
    <property type="entry name" value="FAD/NAD(P)-binding domain"/>
    <property type="match status" value="1"/>
</dbReference>
<evidence type="ECO:0000256" key="4">
    <source>
        <dbReference type="ARBA" id="ARBA00010790"/>
    </source>
</evidence>
<comment type="catalytic activity">
    <reaction evidence="13">
        <text>pyranose + acceptor = pyranos-2-ulose + reduced acceptor.</text>
        <dbReference type="EC" id="1.1.99.29"/>
    </reaction>
</comment>
<evidence type="ECO:0000256" key="12">
    <source>
        <dbReference type="ARBA" id="ARBA00024699"/>
    </source>
</evidence>
<dbReference type="Pfam" id="PF05199">
    <property type="entry name" value="GMC_oxred_C"/>
    <property type="match status" value="1"/>
</dbReference>
<comment type="subunit">
    <text evidence="5">Monomer.</text>
</comment>
<dbReference type="SUPFAM" id="SSF51905">
    <property type="entry name" value="FAD/NAD(P)-binding domain"/>
    <property type="match status" value="1"/>
</dbReference>
<comment type="catalytic activity">
    <reaction evidence="15">
        <text>pyranose + acceptor = pyranos-3-ulose + reduced acceptor.</text>
        <dbReference type="EC" id="1.1.99.29"/>
    </reaction>
</comment>
<dbReference type="SMART" id="SM00075">
    <property type="entry name" value="HYDRO"/>
    <property type="match status" value="1"/>
</dbReference>
<comment type="similarity">
    <text evidence="3">Belongs to the fungal hydrophobin family.</text>
</comment>
<evidence type="ECO:0000256" key="16">
    <source>
        <dbReference type="ARBA" id="ARBA00034050"/>
    </source>
</evidence>
<gene>
    <name evidence="21" type="ORF">JR316_007409</name>
</gene>
<comment type="similarity">
    <text evidence="4">Belongs to the GMC oxidoreductase family.</text>
</comment>
<dbReference type="Pfam" id="PF00732">
    <property type="entry name" value="GMC_oxred_N"/>
    <property type="match status" value="1"/>
</dbReference>
<dbReference type="SUPFAM" id="SSF54373">
    <property type="entry name" value="FAD-linked reductases, C-terminal domain"/>
    <property type="match status" value="1"/>
</dbReference>
<comment type="catalytic activity">
    <reaction evidence="14">
        <text>pyranose + acceptor = pyranos-2,3-diulose + reduced acceptor.</text>
        <dbReference type="EC" id="1.1.99.29"/>
    </reaction>
</comment>
<comment type="subcellular location">
    <subcellularLocation>
        <location evidence="2">Secreted</location>
        <location evidence="2">Cell wall</location>
    </subcellularLocation>
</comment>
<dbReference type="InterPro" id="IPR001338">
    <property type="entry name" value="Class_I_Hydrophobin"/>
</dbReference>
<dbReference type="Gene3D" id="3.30.560.10">
    <property type="entry name" value="Glucose Oxidase, domain 3"/>
    <property type="match status" value="1"/>
</dbReference>
<feature type="signal peptide" evidence="19">
    <location>
        <begin position="1"/>
        <end position="20"/>
    </location>
</feature>
<evidence type="ECO:0000256" key="2">
    <source>
        <dbReference type="ARBA" id="ARBA00004191"/>
    </source>
</evidence>
<evidence type="ECO:0000256" key="19">
    <source>
        <dbReference type="SAM" id="SignalP"/>
    </source>
</evidence>
<evidence type="ECO:0000256" key="1">
    <source>
        <dbReference type="ARBA" id="ARBA00001974"/>
    </source>
</evidence>
<dbReference type="InterPro" id="IPR012132">
    <property type="entry name" value="GMC_OxRdtase"/>
</dbReference>
<dbReference type="InterPro" id="IPR007867">
    <property type="entry name" value="GMC_OxRtase_C"/>
</dbReference>
<keyword evidence="7" id="KW-0134">Cell wall</keyword>
<evidence type="ECO:0000256" key="13">
    <source>
        <dbReference type="ARBA" id="ARBA00033986"/>
    </source>
</evidence>
<evidence type="ECO:0000256" key="10">
    <source>
        <dbReference type="ARBA" id="ARBA00022827"/>
    </source>
</evidence>
<evidence type="ECO:0000256" key="18">
    <source>
        <dbReference type="PIRSR" id="PIRSR000137-2"/>
    </source>
</evidence>
<evidence type="ECO:0000259" key="20">
    <source>
        <dbReference type="PROSITE" id="PS00624"/>
    </source>
</evidence>
<feature type="binding site" evidence="18">
    <location>
        <position position="264"/>
    </location>
    <ligand>
        <name>FAD</name>
        <dbReference type="ChEBI" id="CHEBI:57692"/>
    </ligand>
</feature>
<dbReference type="PROSITE" id="PS00624">
    <property type="entry name" value="GMC_OXRED_2"/>
    <property type="match status" value="1"/>
</dbReference>
<feature type="domain" description="Glucose-methanol-choline oxidoreductase N-terminal" evidence="20">
    <location>
        <begin position="305"/>
        <end position="319"/>
    </location>
</feature>
<proteinExistence type="inferred from homology"/>
<evidence type="ECO:0000256" key="11">
    <source>
        <dbReference type="ARBA" id="ARBA00023157"/>
    </source>
</evidence>
<dbReference type="GO" id="GO:0005199">
    <property type="term" value="F:structural constituent of cell wall"/>
    <property type="evidence" value="ECO:0007669"/>
    <property type="project" value="InterPro"/>
</dbReference>
<comment type="caution">
    <text evidence="21">The sequence shown here is derived from an EMBL/GenBank/DDBJ whole genome shotgun (WGS) entry which is preliminary data.</text>
</comment>
<evidence type="ECO:0000256" key="15">
    <source>
        <dbReference type="ARBA" id="ARBA00034029"/>
    </source>
</evidence>
<accession>A0A8H7XW47</accession>
<reference evidence="21" key="1">
    <citation type="submission" date="2021-02" db="EMBL/GenBank/DDBJ databases">
        <title>Psilocybe cubensis genome.</title>
        <authorList>
            <person name="Mckernan K.J."/>
            <person name="Crawford S."/>
            <person name="Trippe A."/>
            <person name="Kane L.T."/>
            <person name="Mclaughlin S."/>
        </authorList>
    </citation>
    <scope>NUCLEOTIDE SEQUENCE [LARGE SCALE GENOMIC DNA]</scope>
    <source>
        <strain evidence="21">MGC-MH-2018</strain>
    </source>
</reference>
<dbReference type="GO" id="GO:0033718">
    <property type="term" value="F:pyranose dehydrogenase (acceptor) activity"/>
    <property type="evidence" value="ECO:0007669"/>
    <property type="project" value="UniProtKB-EC"/>
</dbReference>
<comment type="catalytic activity">
    <reaction evidence="17">
        <text>a pyranoside + acceptor = a pyranosid-3,4-diulose + reduced acceptor.</text>
        <dbReference type="EC" id="1.1.99.29"/>
    </reaction>
</comment>
<dbReference type="PANTHER" id="PTHR11552">
    <property type="entry name" value="GLUCOSE-METHANOL-CHOLINE GMC OXIDOREDUCTASE"/>
    <property type="match status" value="1"/>
</dbReference>
<evidence type="ECO:0000256" key="6">
    <source>
        <dbReference type="ARBA" id="ARBA00013177"/>
    </source>
</evidence>
<dbReference type="CDD" id="cd23507">
    <property type="entry name" value="hydrophobin_I"/>
    <property type="match status" value="1"/>
</dbReference>
<dbReference type="AlphaFoldDB" id="A0A8H7XW47"/>
<dbReference type="Pfam" id="PF01185">
    <property type="entry name" value="Hydrophobin"/>
    <property type="match status" value="1"/>
</dbReference>
<organism evidence="21">
    <name type="scientific">Psilocybe cubensis</name>
    <name type="common">Psychedelic mushroom</name>
    <name type="synonym">Stropharia cubensis</name>
    <dbReference type="NCBI Taxonomy" id="181762"/>
    <lineage>
        <taxon>Eukaryota</taxon>
        <taxon>Fungi</taxon>
        <taxon>Dikarya</taxon>
        <taxon>Basidiomycota</taxon>
        <taxon>Agaricomycotina</taxon>
        <taxon>Agaricomycetes</taxon>
        <taxon>Agaricomycetidae</taxon>
        <taxon>Agaricales</taxon>
        <taxon>Agaricineae</taxon>
        <taxon>Strophariaceae</taxon>
        <taxon>Psilocybe</taxon>
    </lineage>
</organism>
<keyword evidence="11" id="KW-1015">Disulfide bond</keyword>
<evidence type="ECO:0000256" key="7">
    <source>
        <dbReference type="ARBA" id="ARBA00022512"/>
    </source>
</evidence>
<sequence length="686" mass="73238">MSTLLASAVLWLGAIQRVWGIIIDDPADLPLTSFDYVIIGGGTAGLTLANRLTENGATNVLVLEAGRGNEGDLPMPIPFMGPILSPETQYTWNYTVSPQVGLNLRTFEYPRGRVLGGCSSINYLIRQFGTSEDWDRIANLTAEPTWSWANMKQYVQKYDKIVQPLDGHSITGEYIPALHGFGGNVQASLPELSFPIDARVMATLNQPSSEFQYNNDTVGGDQIVLGVGYVQNSSGEGTRSSAYTGYYLAAAARQNFVILTSATVLKLVQTGTTANGLKSFRSVQYAHGTLTLTVTAIREVILSAGAINTPQILQLSGIGNAVDLRKLNITVLINNPAVGSNLYDHTLLPNIFVVQDAVANQTFDDLLRNQAQIEDQINLWIANRTGLFINNIVNHFGFSRITLDPGEEDPAPGPNSPHYEMIFANLFFEKPGPFRPDEGSYFTVGTMLTSPESTGTVKLASADPLAPPIIDPRYLTEAFDIIAMRESVKAVLRFTAAPAWSDWIAGRFGAAFQNATDDASIDAYVRTLTISDMNPVGTASMSMVDDPSGVVGPDLLVKGADGLRIVDASVFPRSPSTHSQGLVYLLAERTADIIKAAQVSSQPPTNQCNANLLCCGNTETANSASSLLVLLGITVSDGNTIVGLSCTPINVIGVSGNSCTGQAVCCATVESNGLVAINCSPVNLPS</sequence>
<feature type="chain" id="PRO_5034068723" description="pyranose dehydrogenase (acceptor)" evidence="19">
    <location>
        <begin position="21"/>
        <end position="686"/>
    </location>
</feature>
<evidence type="ECO:0000256" key="14">
    <source>
        <dbReference type="ARBA" id="ARBA00034010"/>
    </source>
</evidence>
<evidence type="ECO:0000256" key="17">
    <source>
        <dbReference type="ARBA" id="ARBA00034059"/>
    </source>
</evidence>
<keyword evidence="8" id="KW-0964">Secreted</keyword>
<keyword evidence="19" id="KW-0732">Signal</keyword>
<dbReference type="InterPro" id="IPR000172">
    <property type="entry name" value="GMC_OxRdtase_N"/>
</dbReference>
<dbReference type="GO" id="GO:0050660">
    <property type="term" value="F:flavin adenine dinucleotide binding"/>
    <property type="evidence" value="ECO:0007669"/>
    <property type="project" value="InterPro"/>
</dbReference>
<feature type="binding site" evidence="18">
    <location>
        <position position="114"/>
    </location>
    <ligand>
        <name>FAD</name>
        <dbReference type="ChEBI" id="CHEBI:57692"/>
    </ligand>
</feature>
<comment type="function">
    <text evidence="12">Catalyzes the single-oxidation or sequential double oxidation reaction of carbohydrates primarily at carbon-2 and/or carbon-3 with the concomitant reduction of the flavin. The enzyme exhibits a broad sugar substrate specificity, oxidizing different aldopyranoses to the corresponding C-1, C-2, C-3 or C-1,2, C-2,3 and C-3,4 (di)dehydro sugars with substrate-specific regioselectivity. Accepts only a narrow range of electron acceptors such as substituted benzoquinones and complexed metal ions and reacts extremely slowly with O(2) as acceptor. May play a role in the natural recycling of plant matter by oxidizing all major monosaccharides in lignocellulose and by reducing quinone compounds or reactive radical species generated during lignin depolymerization.</text>
</comment>
<dbReference type="GO" id="GO:0009277">
    <property type="term" value="C:fungal-type cell wall"/>
    <property type="evidence" value="ECO:0007669"/>
    <property type="project" value="InterPro"/>
</dbReference>
<keyword evidence="10 18" id="KW-0274">FAD</keyword>
<comment type="cofactor">
    <cofactor evidence="1 18">
        <name>FAD</name>
        <dbReference type="ChEBI" id="CHEBI:57692"/>
    </cofactor>
</comment>
<evidence type="ECO:0000313" key="21">
    <source>
        <dbReference type="EMBL" id="KAG5167071.1"/>
    </source>
</evidence>
<protein>
    <recommendedName>
        <fullName evidence="6">pyranose dehydrogenase (acceptor)</fullName>
        <ecNumber evidence="6">1.1.99.29</ecNumber>
    </recommendedName>
</protein>
<comment type="catalytic activity">
    <reaction evidence="16">
        <text>a pyranoside + acceptor = a pyranosid-3-ulose + reduced acceptor.</text>
        <dbReference type="EC" id="1.1.99.29"/>
    </reaction>
</comment>
<dbReference type="PANTHER" id="PTHR11552:SF147">
    <property type="entry name" value="CHOLINE DEHYDROGENASE, MITOCHONDRIAL"/>
    <property type="match status" value="1"/>
</dbReference>
<dbReference type="PIRSF" id="PIRSF000137">
    <property type="entry name" value="Alcohol_oxidase"/>
    <property type="match status" value="1"/>
</dbReference>
<dbReference type="EMBL" id="JAFIQS010000007">
    <property type="protein sequence ID" value="KAG5167071.1"/>
    <property type="molecule type" value="Genomic_DNA"/>
</dbReference>
<name>A0A8H7XW47_PSICU</name>
<evidence type="ECO:0000256" key="3">
    <source>
        <dbReference type="ARBA" id="ARBA00010446"/>
    </source>
</evidence>
<evidence type="ECO:0000256" key="8">
    <source>
        <dbReference type="ARBA" id="ARBA00022525"/>
    </source>
</evidence>
<dbReference type="OrthoDB" id="269227at2759"/>
<evidence type="ECO:0000256" key="9">
    <source>
        <dbReference type="ARBA" id="ARBA00022630"/>
    </source>
</evidence>
<dbReference type="EC" id="1.1.99.29" evidence="6"/>
<dbReference type="InterPro" id="IPR036188">
    <property type="entry name" value="FAD/NAD-bd_sf"/>
</dbReference>
<keyword evidence="9" id="KW-0285">Flavoprotein</keyword>
<evidence type="ECO:0000256" key="5">
    <source>
        <dbReference type="ARBA" id="ARBA00011245"/>
    </source>
</evidence>